<evidence type="ECO:0000313" key="3">
    <source>
        <dbReference type="Proteomes" id="UP000015106"/>
    </source>
</evidence>
<feature type="region of interest" description="Disordered" evidence="1">
    <location>
        <begin position="25"/>
        <end position="166"/>
    </location>
</feature>
<evidence type="ECO:0000313" key="2">
    <source>
        <dbReference type="EnsemblPlants" id="TuG1812G0600000746.01.T01"/>
    </source>
</evidence>
<proteinExistence type="predicted"/>
<dbReference type="Gramene" id="TuG1812G0600000746.01.T01">
    <property type="protein sequence ID" value="TuG1812G0600000746.01.T01"/>
    <property type="gene ID" value="TuG1812G0600000746.01"/>
</dbReference>
<feature type="compositionally biased region" description="Basic residues" evidence="1">
    <location>
        <begin position="121"/>
        <end position="130"/>
    </location>
</feature>
<evidence type="ECO:0000256" key="1">
    <source>
        <dbReference type="SAM" id="MobiDB-lite"/>
    </source>
</evidence>
<accession>A0A8R7URG3</accession>
<dbReference type="AlphaFoldDB" id="A0A8R7URG3"/>
<dbReference type="EnsemblPlants" id="TuG1812G0600000746.01.T01">
    <property type="protein sequence ID" value="TuG1812G0600000746.01.T01"/>
    <property type="gene ID" value="TuG1812G0600000746.01"/>
</dbReference>
<feature type="compositionally biased region" description="Basic residues" evidence="1">
    <location>
        <begin position="89"/>
        <end position="109"/>
    </location>
</feature>
<reference evidence="2" key="3">
    <citation type="submission" date="2022-06" db="UniProtKB">
        <authorList>
            <consortium name="EnsemblPlants"/>
        </authorList>
    </citation>
    <scope>IDENTIFICATION</scope>
</reference>
<protein>
    <submittedName>
        <fullName evidence="2">Uncharacterized protein</fullName>
    </submittedName>
</protein>
<organism evidence="2 3">
    <name type="scientific">Triticum urartu</name>
    <name type="common">Red wild einkorn</name>
    <name type="synonym">Crithodium urartu</name>
    <dbReference type="NCBI Taxonomy" id="4572"/>
    <lineage>
        <taxon>Eukaryota</taxon>
        <taxon>Viridiplantae</taxon>
        <taxon>Streptophyta</taxon>
        <taxon>Embryophyta</taxon>
        <taxon>Tracheophyta</taxon>
        <taxon>Spermatophyta</taxon>
        <taxon>Magnoliopsida</taxon>
        <taxon>Liliopsida</taxon>
        <taxon>Poales</taxon>
        <taxon>Poaceae</taxon>
        <taxon>BOP clade</taxon>
        <taxon>Pooideae</taxon>
        <taxon>Triticodae</taxon>
        <taxon>Triticeae</taxon>
        <taxon>Triticinae</taxon>
        <taxon>Triticum</taxon>
    </lineage>
</organism>
<sequence>MMQTSGEDTKKFFKQSSVICVLSHRYPRSKVDMAKQKRAGGGHAVRAQPEEHPRRHAGVRGHPPDHGFSGRPRPRRWPIRHPGPPALRGPRHRLPGGHPQPHARRRRRGERAPSAVARHALPPRRRRRVRRPQELRAAVAEGDGQALEGVQAREGRCPAEAPAHPL</sequence>
<keyword evidence="3" id="KW-1185">Reference proteome</keyword>
<dbReference type="Proteomes" id="UP000015106">
    <property type="component" value="Chromosome 6"/>
</dbReference>
<reference evidence="3" key="1">
    <citation type="journal article" date="2013" name="Nature">
        <title>Draft genome of the wheat A-genome progenitor Triticum urartu.</title>
        <authorList>
            <person name="Ling H.Q."/>
            <person name="Zhao S."/>
            <person name="Liu D."/>
            <person name="Wang J."/>
            <person name="Sun H."/>
            <person name="Zhang C."/>
            <person name="Fan H."/>
            <person name="Li D."/>
            <person name="Dong L."/>
            <person name="Tao Y."/>
            <person name="Gao C."/>
            <person name="Wu H."/>
            <person name="Li Y."/>
            <person name="Cui Y."/>
            <person name="Guo X."/>
            <person name="Zheng S."/>
            <person name="Wang B."/>
            <person name="Yu K."/>
            <person name="Liang Q."/>
            <person name="Yang W."/>
            <person name="Lou X."/>
            <person name="Chen J."/>
            <person name="Feng M."/>
            <person name="Jian J."/>
            <person name="Zhang X."/>
            <person name="Luo G."/>
            <person name="Jiang Y."/>
            <person name="Liu J."/>
            <person name="Wang Z."/>
            <person name="Sha Y."/>
            <person name="Zhang B."/>
            <person name="Wu H."/>
            <person name="Tang D."/>
            <person name="Shen Q."/>
            <person name="Xue P."/>
            <person name="Zou S."/>
            <person name="Wang X."/>
            <person name="Liu X."/>
            <person name="Wang F."/>
            <person name="Yang Y."/>
            <person name="An X."/>
            <person name="Dong Z."/>
            <person name="Zhang K."/>
            <person name="Zhang X."/>
            <person name="Luo M.C."/>
            <person name="Dvorak J."/>
            <person name="Tong Y."/>
            <person name="Wang J."/>
            <person name="Yang H."/>
            <person name="Li Z."/>
            <person name="Wang D."/>
            <person name="Zhang A."/>
            <person name="Wang J."/>
        </authorList>
    </citation>
    <scope>NUCLEOTIDE SEQUENCE</scope>
    <source>
        <strain evidence="3">cv. G1812</strain>
    </source>
</reference>
<name>A0A8R7URG3_TRIUA</name>
<reference evidence="2" key="2">
    <citation type="submission" date="2018-03" db="EMBL/GenBank/DDBJ databases">
        <title>The Triticum urartu genome reveals the dynamic nature of wheat genome evolution.</title>
        <authorList>
            <person name="Ling H."/>
            <person name="Ma B."/>
            <person name="Shi X."/>
            <person name="Liu H."/>
            <person name="Dong L."/>
            <person name="Sun H."/>
            <person name="Cao Y."/>
            <person name="Gao Q."/>
            <person name="Zheng S."/>
            <person name="Li Y."/>
            <person name="Yu Y."/>
            <person name="Du H."/>
            <person name="Qi M."/>
            <person name="Li Y."/>
            <person name="Yu H."/>
            <person name="Cui Y."/>
            <person name="Wang N."/>
            <person name="Chen C."/>
            <person name="Wu H."/>
            <person name="Zhao Y."/>
            <person name="Zhang J."/>
            <person name="Li Y."/>
            <person name="Zhou W."/>
            <person name="Zhang B."/>
            <person name="Hu W."/>
            <person name="Eijk M."/>
            <person name="Tang J."/>
            <person name="Witsenboer H."/>
            <person name="Zhao S."/>
            <person name="Li Z."/>
            <person name="Zhang A."/>
            <person name="Wang D."/>
            <person name="Liang C."/>
        </authorList>
    </citation>
    <scope>NUCLEOTIDE SEQUENCE [LARGE SCALE GENOMIC DNA]</scope>
    <source>
        <strain evidence="2">cv. G1812</strain>
    </source>
</reference>